<proteinExistence type="predicted"/>
<evidence type="ECO:0000256" key="1">
    <source>
        <dbReference type="SAM" id="MobiDB-lite"/>
    </source>
</evidence>
<dbReference type="PANTHER" id="PTHR40124:SF1">
    <property type="entry name" value="DISAGGREGATASE RELATED REPEAT PROTEIN"/>
    <property type="match status" value="1"/>
</dbReference>
<sequence>MFATKPHPTISPIPPSAFACIALPLVLIQGCSADASEREDDSTISALDRASTSAATPDDHSSSADADPDVRNLDPSTAEPLDPDPSTAAAAAAPQWAGQFAGFRSSSWQSAWGYTSQGSWGLGQLSAVSDSSAPGGGSALRVFYGKGSSANSCTNCPNPGGGQFHTKLSSLGSAGSTMANSKTLDLKYNVKFPSGWSFGKGGKLPGLYGGNIGEASGGNHGWGWSTRFMWRNHGGAPNAGEVYLYTPSNAGPSGYGVDYFGNWKWTADGKWHTVEQLVNRSTGDVTVWFDGKQVLAEPGIAKGISNIPFSGIFFSTFFGGHDTSWGPSVSEYAYFANFSLSTGIQH</sequence>
<name>A0ABZ2LVS5_9BACT</name>
<evidence type="ECO:0000259" key="2">
    <source>
        <dbReference type="Pfam" id="PF21294"/>
    </source>
</evidence>
<dbReference type="EMBL" id="CP089984">
    <property type="protein sequence ID" value="WXB15007.1"/>
    <property type="molecule type" value="Genomic_DNA"/>
</dbReference>
<evidence type="ECO:0000313" key="3">
    <source>
        <dbReference type="EMBL" id="WXB15007.1"/>
    </source>
</evidence>
<keyword evidence="3" id="KW-0456">Lyase</keyword>
<evidence type="ECO:0000313" key="4">
    <source>
        <dbReference type="Proteomes" id="UP001370348"/>
    </source>
</evidence>
<keyword evidence="4" id="KW-1185">Reference proteome</keyword>
<gene>
    <name evidence="3" type="ORF">LZC94_45215</name>
</gene>
<dbReference type="PANTHER" id="PTHR40124">
    <property type="match status" value="1"/>
</dbReference>
<reference evidence="3 4" key="1">
    <citation type="submission" date="2021-12" db="EMBL/GenBank/DDBJ databases">
        <title>Discovery of the Pendulisporaceae a myxobacterial family with distinct sporulation behavior and unique specialized metabolism.</title>
        <authorList>
            <person name="Garcia R."/>
            <person name="Popoff A."/>
            <person name="Bader C.D."/>
            <person name="Loehr J."/>
            <person name="Walesch S."/>
            <person name="Walt C."/>
            <person name="Boldt J."/>
            <person name="Bunk B."/>
            <person name="Haeckl F.J.F.P.J."/>
            <person name="Gunesch A.P."/>
            <person name="Birkelbach J."/>
            <person name="Nuebel U."/>
            <person name="Pietschmann T."/>
            <person name="Bach T."/>
            <person name="Mueller R."/>
        </authorList>
    </citation>
    <scope>NUCLEOTIDE SEQUENCE [LARGE SCALE GENOMIC DNA]</scope>
    <source>
        <strain evidence="3 4">MSr11954</strain>
    </source>
</reference>
<dbReference type="Pfam" id="PF21294">
    <property type="entry name" value="Polysacc_lyase_14"/>
    <property type="match status" value="1"/>
</dbReference>
<dbReference type="GO" id="GO:0016829">
    <property type="term" value="F:lyase activity"/>
    <property type="evidence" value="ECO:0007669"/>
    <property type="project" value="UniProtKB-KW"/>
</dbReference>
<feature type="compositionally biased region" description="Basic and acidic residues" evidence="1">
    <location>
        <begin position="57"/>
        <end position="72"/>
    </location>
</feature>
<feature type="domain" description="Polysaccharide lyase 14" evidence="2">
    <location>
        <begin position="136"/>
        <end position="338"/>
    </location>
</feature>
<dbReference type="Gene3D" id="2.60.120.200">
    <property type="match status" value="1"/>
</dbReference>
<dbReference type="InterPro" id="IPR048958">
    <property type="entry name" value="Polysacc_lyase_14"/>
</dbReference>
<feature type="region of interest" description="Disordered" evidence="1">
    <location>
        <begin position="39"/>
        <end position="93"/>
    </location>
</feature>
<protein>
    <submittedName>
        <fullName evidence="3">Polysaccharide lyase</fullName>
    </submittedName>
</protein>
<dbReference type="PROSITE" id="PS51257">
    <property type="entry name" value="PROKAR_LIPOPROTEIN"/>
    <property type="match status" value="1"/>
</dbReference>
<dbReference type="RefSeq" id="WP_394824630.1">
    <property type="nucleotide sequence ID" value="NZ_CP089984.1"/>
</dbReference>
<organism evidence="3 4">
    <name type="scientific">Pendulispora albinea</name>
    <dbReference type="NCBI Taxonomy" id="2741071"/>
    <lineage>
        <taxon>Bacteria</taxon>
        <taxon>Pseudomonadati</taxon>
        <taxon>Myxococcota</taxon>
        <taxon>Myxococcia</taxon>
        <taxon>Myxococcales</taxon>
        <taxon>Sorangiineae</taxon>
        <taxon>Pendulisporaceae</taxon>
        <taxon>Pendulispora</taxon>
    </lineage>
</organism>
<dbReference type="Proteomes" id="UP001370348">
    <property type="component" value="Chromosome"/>
</dbReference>
<accession>A0ABZ2LVS5</accession>